<gene>
    <name evidence="3" type="ORF">F7732_18860</name>
</gene>
<evidence type="ECO:0000259" key="2">
    <source>
        <dbReference type="Pfam" id="PF13649"/>
    </source>
</evidence>
<evidence type="ECO:0000256" key="1">
    <source>
        <dbReference type="ARBA" id="ARBA00022679"/>
    </source>
</evidence>
<keyword evidence="3" id="KW-0489">Methyltransferase</keyword>
<accession>A0A7V7RJ59</accession>
<proteinExistence type="predicted"/>
<sequence>MKQNIYDNAEFFQQYESIREREYNYNNLLEQPNFLTLVPDLKEKIVLDIGCGMGDFAASCIKQGAKKVTGIDISSNMIMSANRRYKEVNLDFQNKDIEDFTTDEGSIDFISSSLAFHYIERFDELIQKISKTLKEDGILLFSIEHPFVTANKGFKDRVVDSEGKIQHFVLDHYHNEGLRSQNWLVENVITYHRTFSTIINTLTDHDLIVQRIIEPLPTAEAMRKLPGLKKETRRPPFLIVRAKK</sequence>
<evidence type="ECO:0000313" key="4">
    <source>
        <dbReference type="Proteomes" id="UP000441354"/>
    </source>
</evidence>
<dbReference type="Gene3D" id="3.40.50.150">
    <property type="entry name" value="Vaccinia Virus protein VP39"/>
    <property type="match status" value="1"/>
</dbReference>
<dbReference type="CDD" id="cd02440">
    <property type="entry name" value="AdoMet_MTases"/>
    <property type="match status" value="1"/>
</dbReference>
<dbReference type="InterPro" id="IPR029063">
    <property type="entry name" value="SAM-dependent_MTases_sf"/>
</dbReference>
<dbReference type="RefSeq" id="WP_151575629.1">
    <property type="nucleotide sequence ID" value="NZ_WBOT01000007.1"/>
</dbReference>
<dbReference type="EMBL" id="WBOT01000007">
    <property type="protein sequence ID" value="KAB2330701.1"/>
    <property type="molecule type" value="Genomic_DNA"/>
</dbReference>
<dbReference type="SUPFAM" id="SSF53335">
    <property type="entry name" value="S-adenosyl-L-methionine-dependent methyltransferases"/>
    <property type="match status" value="1"/>
</dbReference>
<comment type="caution">
    <text evidence="3">The sequence shown here is derived from an EMBL/GenBank/DDBJ whole genome shotgun (WGS) entry which is preliminary data.</text>
</comment>
<protein>
    <submittedName>
        <fullName evidence="3">Class I SAM-dependent methyltransferase</fullName>
    </submittedName>
</protein>
<dbReference type="Pfam" id="PF13649">
    <property type="entry name" value="Methyltransf_25"/>
    <property type="match status" value="1"/>
</dbReference>
<evidence type="ECO:0000313" key="3">
    <source>
        <dbReference type="EMBL" id="KAB2330701.1"/>
    </source>
</evidence>
<reference evidence="3 4" key="1">
    <citation type="journal article" date="2014" name="Arch. Microbiol.">
        <title>Bacillus mesophilum sp. nov., strain IITR-54T, a novel 4-chlorobiphenyl dechlorinating bacterium.</title>
        <authorList>
            <person name="Manickam N."/>
            <person name="Singh N.K."/>
            <person name="Bajaj A."/>
            <person name="Kumar R.M."/>
            <person name="Kaur G."/>
            <person name="Kaur N."/>
            <person name="Bala M."/>
            <person name="Kumar A."/>
            <person name="Mayilraj S."/>
        </authorList>
    </citation>
    <scope>NUCLEOTIDE SEQUENCE [LARGE SCALE GENOMIC DNA]</scope>
    <source>
        <strain evidence="3 4">IITR-54</strain>
    </source>
</reference>
<dbReference type="AlphaFoldDB" id="A0A7V7RJ59"/>
<dbReference type="OrthoDB" id="9791837at2"/>
<dbReference type="InterPro" id="IPR041698">
    <property type="entry name" value="Methyltransf_25"/>
</dbReference>
<dbReference type="Proteomes" id="UP000441354">
    <property type="component" value="Unassembled WGS sequence"/>
</dbReference>
<dbReference type="GO" id="GO:0032259">
    <property type="term" value="P:methylation"/>
    <property type="evidence" value="ECO:0007669"/>
    <property type="project" value="UniProtKB-KW"/>
</dbReference>
<feature type="domain" description="Methyltransferase" evidence="2">
    <location>
        <begin position="46"/>
        <end position="137"/>
    </location>
</feature>
<name>A0A7V7RJ59_9BACI</name>
<dbReference type="GO" id="GO:0008168">
    <property type="term" value="F:methyltransferase activity"/>
    <property type="evidence" value="ECO:0007669"/>
    <property type="project" value="UniProtKB-KW"/>
</dbReference>
<dbReference type="PANTHER" id="PTHR43861">
    <property type="entry name" value="TRANS-ACONITATE 2-METHYLTRANSFERASE-RELATED"/>
    <property type="match status" value="1"/>
</dbReference>
<keyword evidence="1 3" id="KW-0808">Transferase</keyword>
<organism evidence="3 4">
    <name type="scientific">Bacillus mesophilum</name>
    <dbReference type="NCBI Taxonomy" id="1071718"/>
    <lineage>
        <taxon>Bacteria</taxon>
        <taxon>Bacillati</taxon>
        <taxon>Bacillota</taxon>
        <taxon>Bacilli</taxon>
        <taxon>Bacillales</taxon>
        <taxon>Bacillaceae</taxon>
        <taxon>Bacillus</taxon>
    </lineage>
</organism>
<keyword evidence="4" id="KW-1185">Reference proteome</keyword>